<dbReference type="CDD" id="cd04301">
    <property type="entry name" value="NAT_SF"/>
    <property type="match status" value="1"/>
</dbReference>
<keyword evidence="5" id="KW-1185">Reference proteome</keyword>
<evidence type="ECO:0000256" key="2">
    <source>
        <dbReference type="ARBA" id="ARBA00072224"/>
    </source>
</evidence>
<evidence type="ECO:0000256" key="1">
    <source>
        <dbReference type="ARBA" id="ARBA00009623"/>
    </source>
</evidence>
<dbReference type="AlphaFoldDB" id="A0A0C5WUS7"/>
<dbReference type="PROSITE" id="PS51186">
    <property type="entry name" value="GNAT"/>
    <property type="match status" value="1"/>
</dbReference>
<dbReference type="EMBL" id="CP005974">
    <property type="protein sequence ID" value="AJR06785.1"/>
    <property type="molecule type" value="Genomic_DNA"/>
</dbReference>
<dbReference type="GO" id="GO:0016747">
    <property type="term" value="F:acyltransferase activity, transferring groups other than amino-acyl groups"/>
    <property type="evidence" value="ECO:0007669"/>
    <property type="project" value="InterPro"/>
</dbReference>
<comment type="similarity">
    <text evidence="1">Belongs to the UPF0039 (ElaA) family.</text>
</comment>
<evidence type="ECO:0000313" key="5">
    <source>
        <dbReference type="Proteomes" id="UP000032303"/>
    </source>
</evidence>
<reference evidence="4 5" key="1">
    <citation type="submission" date="2013-05" db="EMBL/GenBank/DDBJ databases">
        <title>Complete genome sequence of the lipase-producing bacterium Photobacterium gaetbulicola Gung47.</title>
        <authorList>
            <person name="Kim Y.-O."/>
        </authorList>
    </citation>
    <scope>NUCLEOTIDE SEQUENCE [LARGE SCALE GENOMIC DNA]</scope>
    <source>
        <strain evidence="4 5">Gung47</strain>
    </source>
</reference>
<dbReference type="Gene3D" id="3.40.630.30">
    <property type="match status" value="1"/>
</dbReference>
<dbReference type="Pfam" id="PF13673">
    <property type="entry name" value="Acetyltransf_10"/>
    <property type="match status" value="1"/>
</dbReference>
<dbReference type="STRING" id="658445.H744_2c0016"/>
<dbReference type="InterPro" id="IPR000182">
    <property type="entry name" value="GNAT_dom"/>
</dbReference>
<protein>
    <recommendedName>
        <fullName evidence="2">Protein ElaA</fullName>
    </recommendedName>
</protein>
<proteinExistence type="inferred from homology"/>
<dbReference type="InterPro" id="IPR016181">
    <property type="entry name" value="Acyl_CoA_acyltransferase"/>
</dbReference>
<dbReference type="KEGG" id="pgb:H744_2c0016"/>
<accession>A0A0C5WUS7</accession>
<dbReference type="FunFam" id="3.40.630.30:FF:000035">
    <property type="entry name" value="GNAT family N-acetyltransferase"/>
    <property type="match status" value="1"/>
</dbReference>
<dbReference type="PATRIC" id="fig|658445.3.peg.1913"/>
<dbReference type="Proteomes" id="UP000032303">
    <property type="component" value="Chromosome 2"/>
</dbReference>
<dbReference type="HOGENOM" id="CLU_056607_3_1_6"/>
<dbReference type="SUPFAM" id="SSF55729">
    <property type="entry name" value="Acyl-CoA N-acyltransferases (Nat)"/>
    <property type="match status" value="1"/>
</dbReference>
<organism evidence="4 5">
    <name type="scientific">Photobacterium gaetbulicola Gung47</name>
    <dbReference type="NCBI Taxonomy" id="658445"/>
    <lineage>
        <taxon>Bacteria</taxon>
        <taxon>Pseudomonadati</taxon>
        <taxon>Pseudomonadota</taxon>
        <taxon>Gammaproteobacteria</taxon>
        <taxon>Vibrionales</taxon>
        <taxon>Vibrionaceae</taxon>
        <taxon>Photobacterium</taxon>
    </lineage>
</organism>
<evidence type="ECO:0000313" key="4">
    <source>
        <dbReference type="EMBL" id="AJR06785.1"/>
    </source>
</evidence>
<gene>
    <name evidence="4" type="ORF">H744_2c0016</name>
</gene>
<name>A0A0C5WUS7_9GAMM</name>
<sequence length="156" mass="17905">MYHQEKDMQWQCLSFDQLTTHQLYDLLKLRCDVFVVEQDCAYPELDDHDRQAGTHHLLGYQGNTLVAYLRLLPAGTTYDAVSIGRVVTAPVARGKGIGNQLLEQGIAMTEQLWPGETIEIGAQSHLQHYYQRYGFEAYSEEYLEDGIPHIDMRLTK</sequence>
<feature type="domain" description="N-acetyltransferase" evidence="3">
    <location>
        <begin position="13"/>
        <end position="156"/>
    </location>
</feature>
<evidence type="ECO:0000259" key="3">
    <source>
        <dbReference type="PROSITE" id="PS51186"/>
    </source>
</evidence>